<organism evidence="2">
    <name type="scientific">uncultured Solirubrobacteraceae bacterium</name>
    <dbReference type="NCBI Taxonomy" id="1162706"/>
    <lineage>
        <taxon>Bacteria</taxon>
        <taxon>Bacillati</taxon>
        <taxon>Actinomycetota</taxon>
        <taxon>Thermoleophilia</taxon>
        <taxon>Solirubrobacterales</taxon>
        <taxon>Solirubrobacteraceae</taxon>
        <taxon>environmental samples</taxon>
    </lineage>
</organism>
<feature type="compositionally biased region" description="Basic and acidic residues" evidence="1">
    <location>
        <begin position="113"/>
        <end position="123"/>
    </location>
</feature>
<evidence type="ECO:0000313" key="2">
    <source>
        <dbReference type="EMBL" id="CAA9532793.1"/>
    </source>
</evidence>
<accession>A0A6J4TUG4</accession>
<feature type="region of interest" description="Disordered" evidence="1">
    <location>
        <begin position="1"/>
        <end position="147"/>
    </location>
</feature>
<sequence length="203" mass="22307">DAVRVLDHHPPQRRRAPRGHHRRGDPPLRAVGLHRGLDRRDRARRRDLPAVPLPPLRHEEGALPRLSPAGARAGERRLPARRGGAPAGRPPPRHGGRLQGAARRPRRAAVPDAELRRGRRPGDPRPGARPLRRPHPRRDGDLRGRAGRRLAVLLDRDAPQRHRVARARAGRGGGAVARRVARTGAAAGRAARRGLAPRRGDLL</sequence>
<evidence type="ECO:0000256" key="1">
    <source>
        <dbReference type="SAM" id="MobiDB-lite"/>
    </source>
</evidence>
<feature type="non-terminal residue" evidence="2">
    <location>
        <position position="203"/>
    </location>
</feature>
<proteinExistence type="predicted"/>
<feature type="region of interest" description="Disordered" evidence="1">
    <location>
        <begin position="183"/>
        <end position="203"/>
    </location>
</feature>
<reference evidence="2" key="1">
    <citation type="submission" date="2020-02" db="EMBL/GenBank/DDBJ databases">
        <authorList>
            <person name="Meier V. D."/>
        </authorList>
    </citation>
    <scope>NUCLEOTIDE SEQUENCE</scope>
    <source>
        <strain evidence="2">AVDCRST_MAG30</strain>
    </source>
</reference>
<feature type="compositionally biased region" description="Basic and acidic residues" evidence="1">
    <location>
        <begin position="1"/>
        <end position="10"/>
    </location>
</feature>
<feature type="non-terminal residue" evidence="2">
    <location>
        <position position="1"/>
    </location>
</feature>
<protein>
    <submittedName>
        <fullName evidence="2">Transcriptional regulator, AcrR family</fullName>
    </submittedName>
</protein>
<gene>
    <name evidence="2" type="ORF">AVDCRST_MAG30-3943</name>
</gene>
<dbReference type="EMBL" id="CADCVS010000519">
    <property type="protein sequence ID" value="CAA9532793.1"/>
    <property type="molecule type" value="Genomic_DNA"/>
</dbReference>
<dbReference type="AlphaFoldDB" id="A0A6J4TUG4"/>
<feature type="compositionally biased region" description="Basic and acidic residues" evidence="1">
    <location>
        <begin position="35"/>
        <end position="48"/>
    </location>
</feature>
<feature type="compositionally biased region" description="Basic residues" evidence="1">
    <location>
        <begin position="11"/>
        <end position="23"/>
    </location>
</feature>
<name>A0A6J4TUG4_9ACTN</name>